<protein>
    <submittedName>
        <fullName evidence="1">Uncharacterized protein</fullName>
    </submittedName>
</protein>
<gene>
    <name evidence="1" type="ORF">RJ640_003639</name>
</gene>
<evidence type="ECO:0000313" key="1">
    <source>
        <dbReference type="EMBL" id="KAK2994116.1"/>
    </source>
</evidence>
<sequence>MDEISKAMSVPVEELMKRAHTCYNWKSGCHFTRFESDMLADHTFTYVGEFVSHDYKSSKTTFQ</sequence>
<dbReference type="Proteomes" id="UP001187471">
    <property type="component" value="Unassembled WGS sequence"/>
</dbReference>
<accession>A0AA88S1F8</accession>
<name>A0AA88S1F8_9ASTE</name>
<dbReference type="EMBL" id="JAVXUO010000241">
    <property type="protein sequence ID" value="KAK2994116.1"/>
    <property type="molecule type" value="Genomic_DNA"/>
</dbReference>
<comment type="caution">
    <text evidence="1">The sequence shown here is derived from an EMBL/GenBank/DDBJ whole genome shotgun (WGS) entry which is preliminary data.</text>
</comment>
<proteinExistence type="predicted"/>
<keyword evidence="2" id="KW-1185">Reference proteome</keyword>
<organism evidence="1 2">
    <name type="scientific">Escallonia rubra</name>
    <dbReference type="NCBI Taxonomy" id="112253"/>
    <lineage>
        <taxon>Eukaryota</taxon>
        <taxon>Viridiplantae</taxon>
        <taxon>Streptophyta</taxon>
        <taxon>Embryophyta</taxon>
        <taxon>Tracheophyta</taxon>
        <taxon>Spermatophyta</taxon>
        <taxon>Magnoliopsida</taxon>
        <taxon>eudicotyledons</taxon>
        <taxon>Gunneridae</taxon>
        <taxon>Pentapetalae</taxon>
        <taxon>asterids</taxon>
        <taxon>campanulids</taxon>
        <taxon>Escalloniales</taxon>
        <taxon>Escalloniaceae</taxon>
        <taxon>Escallonia</taxon>
    </lineage>
</organism>
<dbReference type="AlphaFoldDB" id="A0AA88S1F8"/>
<evidence type="ECO:0000313" key="2">
    <source>
        <dbReference type="Proteomes" id="UP001187471"/>
    </source>
</evidence>
<reference evidence="1" key="1">
    <citation type="submission" date="2022-12" db="EMBL/GenBank/DDBJ databases">
        <title>Draft genome assemblies for two species of Escallonia (Escalloniales).</title>
        <authorList>
            <person name="Chanderbali A."/>
            <person name="Dervinis C."/>
            <person name="Anghel I."/>
            <person name="Soltis D."/>
            <person name="Soltis P."/>
            <person name="Zapata F."/>
        </authorList>
    </citation>
    <scope>NUCLEOTIDE SEQUENCE</scope>
    <source>
        <strain evidence="1">UCBG92.1500</strain>
        <tissue evidence="1">Leaf</tissue>
    </source>
</reference>